<feature type="repeat" description="ANK" evidence="1">
    <location>
        <begin position="819"/>
        <end position="854"/>
    </location>
</feature>
<organism evidence="3 4">
    <name type="scientific">Phaeomoniella chlamydospora</name>
    <name type="common">Phaeoacremonium chlamydosporum</name>
    <dbReference type="NCBI Taxonomy" id="158046"/>
    <lineage>
        <taxon>Eukaryota</taxon>
        <taxon>Fungi</taxon>
        <taxon>Dikarya</taxon>
        <taxon>Ascomycota</taxon>
        <taxon>Pezizomycotina</taxon>
        <taxon>Eurotiomycetes</taxon>
        <taxon>Chaetothyriomycetidae</taxon>
        <taxon>Phaeomoniellales</taxon>
        <taxon>Phaeomoniellaceae</taxon>
        <taxon>Phaeomoniella</taxon>
    </lineage>
</organism>
<evidence type="ECO:0000313" key="4">
    <source>
        <dbReference type="Proteomes" id="UP000053317"/>
    </source>
</evidence>
<dbReference type="GO" id="GO:0007165">
    <property type="term" value="P:signal transduction"/>
    <property type="evidence" value="ECO:0007669"/>
    <property type="project" value="TreeGrafter"/>
</dbReference>
<dbReference type="InterPro" id="IPR008271">
    <property type="entry name" value="Ser/Thr_kinase_AS"/>
</dbReference>
<evidence type="ECO:0000313" key="3">
    <source>
        <dbReference type="EMBL" id="KKY15325.1"/>
    </source>
</evidence>
<accession>A0A0G2GE55</accession>
<dbReference type="SMART" id="SM00220">
    <property type="entry name" value="S_TKc"/>
    <property type="match status" value="1"/>
</dbReference>
<dbReference type="GO" id="GO:0005524">
    <property type="term" value="F:ATP binding"/>
    <property type="evidence" value="ECO:0007669"/>
    <property type="project" value="InterPro"/>
</dbReference>
<name>A0A0G2GE55_PHACM</name>
<dbReference type="PROSITE" id="PS00108">
    <property type="entry name" value="PROTEIN_KINASE_ST"/>
    <property type="match status" value="1"/>
</dbReference>
<dbReference type="PROSITE" id="PS50088">
    <property type="entry name" value="ANK_REPEAT"/>
    <property type="match status" value="2"/>
</dbReference>
<dbReference type="PANTHER" id="PTHR23257:SF706">
    <property type="entry name" value="PROTO-ONCOGENE SERINE_THREONINE-PROTEIN KINASE MOS"/>
    <property type="match status" value="1"/>
</dbReference>
<dbReference type="EMBL" id="LCWF01000190">
    <property type="protein sequence ID" value="KKY15325.1"/>
    <property type="molecule type" value="Genomic_DNA"/>
</dbReference>
<gene>
    <name evidence="3" type="ORF">UCRPC4_g06382</name>
</gene>
<dbReference type="Pfam" id="PF00069">
    <property type="entry name" value="Pkinase"/>
    <property type="match status" value="1"/>
</dbReference>
<feature type="repeat" description="ANK" evidence="1">
    <location>
        <begin position="745"/>
        <end position="777"/>
    </location>
</feature>
<dbReference type="SMART" id="SM00248">
    <property type="entry name" value="ANK"/>
    <property type="match status" value="5"/>
</dbReference>
<dbReference type="InterPro" id="IPR000719">
    <property type="entry name" value="Prot_kinase_dom"/>
</dbReference>
<dbReference type="InterPro" id="IPR002110">
    <property type="entry name" value="Ankyrin_rpt"/>
</dbReference>
<dbReference type="GO" id="GO:0005737">
    <property type="term" value="C:cytoplasm"/>
    <property type="evidence" value="ECO:0007669"/>
    <property type="project" value="TreeGrafter"/>
</dbReference>
<sequence>MADLDLGFYEAVEASSEVMNRPNKTLFVNGQASFLGLVLNLRIPILGSGSSFAVERFVDEFSVHFDKDFVNLVADDWFKSNKIESSRQTKFQYVAKKIVTSRDAQVTEAQQLASIVNEARILSNKSLRKSRNIVTLLGVSWFERPDQGRYWPQLLVEAAEHGTLQQYVRSKVLNFQTKTLLGLDILCGLNYLHIHDIVHCDLKPSNILVFLDRDPEHGASSDYGVENVVAKICDFGSAVILSDYNTESPFQARVGTLPWMAPEMELALPIDHGTLFKADIYSFGLVMASVWMNGLTPFDGLHADDITAIKLAELSAYHTIDADMRAKANMTSLQQALASKLLIQTLAANPDHRFDLEAIMMHMKFAVLVASMYQGPADDQQKLLELSSEDETKYISHSQTTWSSRIWSNIKTYTSEVQNKLQGLRDRSHENAIYDSIMRKRYVEPEPILQLERLSIGGTSSMGNGRIDKGDLTRVTGEVKRENDTLKTVPDFCFEIGFRPGLIPAVGAKEIIQDLHRQAEAENCSSKILYELSGCYFNGSMTKHDPELGLQFFKRAVEGHHPQATAYAYNVYQSCDETLPAGIAHIARETINAQAPSLTILVLVEVLAAKIPWNIDDDQITIESWRRLSPERHYNFSSSRKKTVQLAEMLEILNIYNQQSATCGSVKIFPFHTLPSLRGAQRYSPLSELDPEEFVKDLKAFKCCELVNDEGFTLLQRAVTHKDDEMVELLLRKLAANSENCGNTRGWTPLWLACLLGYFDIALMLANHGAKLSCVDNVSGITVLHMLNRFKHRRQIEVILLKALSDSHDGLHIEQSTKIGMTPLHMTFVGMDESRGAAARVLLEHGANPTASAPDGMDVMTPIGLCMSKLDYSLLRAMLSCPWVSTQHRDRAGISRLISESKAQAYRFLLGYTEFHFRCAVGKDWQRALNSVLALIIDDDMRRAHGESSLVLGGVDVLETALQIPRPLIAKPLIDIFALYEGVTIHNRPHIHIAIERRIDDVIMAFIENGADLLAMDGRQQTSLHVAAHYYPACLMKLVEEVDALSQEERGGKTMQEILTMANIHGFDVIGLLLVEGYEDEWQIAKELRCTYDLDLDTRPEDAIGLKYSLTGRLVGLVVVSALIPSSQVQHLLDMDPRPNFVCGDKGATLLTTAVSGRMAHQSSLSYPGHQICKMILERYPDPRNLTLGEEDTGAIHRAAMWANHIALDMIYQHIQDHNRRNPGSQVMFSQLANVKAAQGHTALDYVAGSFKDRSDEAKPVDEDYFHPYVREVRRPAAIKCYQHLRAYGVMHKAELNGLRLR</sequence>
<dbReference type="PANTHER" id="PTHR23257">
    <property type="entry name" value="SERINE-THREONINE PROTEIN KINASE"/>
    <property type="match status" value="1"/>
</dbReference>
<comment type="caution">
    <text evidence="3">The sequence shown here is derived from an EMBL/GenBank/DDBJ whole genome shotgun (WGS) entry which is preliminary data.</text>
</comment>
<evidence type="ECO:0000259" key="2">
    <source>
        <dbReference type="PROSITE" id="PS50011"/>
    </source>
</evidence>
<reference evidence="3 4" key="1">
    <citation type="submission" date="2015-05" db="EMBL/GenBank/DDBJ databases">
        <title>Distinctive expansion of gene families associated with plant cell wall degradation and secondary metabolism in the genomes of grapevine trunk pathogens.</title>
        <authorList>
            <person name="Lawrence D.P."/>
            <person name="Travadon R."/>
            <person name="Rolshausen P.E."/>
            <person name="Baumgartner K."/>
        </authorList>
    </citation>
    <scope>NUCLEOTIDE SEQUENCE [LARGE SCALE GENOMIC DNA]</scope>
    <source>
        <strain evidence="3">UCRPC4</strain>
    </source>
</reference>
<dbReference type="SUPFAM" id="SSF56112">
    <property type="entry name" value="Protein kinase-like (PK-like)"/>
    <property type="match status" value="1"/>
</dbReference>
<dbReference type="Gene3D" id="1.10.510.10">
    <property type="entry name" value="Transferase(Phosphotransferase) domain 1"/>
    <property type="match status" value="1"/>
</dbReference>
<reference evidence="3 4" key="2">
    <citation type="submission" date="2015-05" db="EMBL/GenBank/DDBJ databases">
        <authorList>
            <person name="Morales-Cruz A."/>
            <person name="Amrine K.C."/>
            <person name="Cantu D."/>
        </authorList>
    </citation>
    <scope>NUCLEOTIDE SEQUENCE [LARGE SCALE GENOMIC DNA]</scope>
    <source>
        <strain evidence="3">UCRPC4</strain>
    </source>
</reference>
<keyword evidence="4" id="KW-1185">Reference proteome</keyword>
<protein>
    <recommendedName>
        <fullName evidence="2">Protein kinase domain-containing protein</fullName>
    </recommendedName>
</protein>
<dbReference type="InterPro" id="IPR011009">
    <property type="entry name" value="Kinase-like_dom_sf"/>
</dbReference>
<feature type="domain" description="Protein kinase" evidence="2">
    <location>
        <begin position="40"/>
        <end position="365"/>
    </location>
</feature>
<dbReference type="GO" id="GO:0004672">
    <property type="term" value="F:protein kinase activity"/>
    <property type="evidence" value="ECO:0007669"/>
    <property type="project" value="InterPro"/>
</dbReference>
<dbReference type="Proteomes" id="UP000053317">
    <property type="component" value="Unassembled WGS sequence"/>
</dbReference>
<dbReference type="Gene3D" id="1.25.40.20">
    <property type="entry name" value="Ankyrin repeat-containing domain"/>
    <property type="match status" value="2"/>
</dbReference>
<dbReference type="InterPro" id="IPR050167">
    <property type="entry name" value="Ser_Thr_protein_kinase"/>
</dbReference>
<keyword evidence="1" id="KW-0040">ANK repeat</keyword>
<dbReference type="OrthoDB" id="4161764at2759"/>
<dbReference type="PROSITE" id="PS50011">
    <property type="entry name" value="PROTEIN_KINASE_DOM"/>
    <property type="match status" value="1"/>
</dbReference>
<evidence type="ECO:0000256" key="1">
    <source>
        <dbReference type="PROSITE-ProRule" id="PRU00023"/>
    </source>
</evidence>
<dbReference type="Pfam" id="PF12796">
    <property type="entry name" value="Ank_2"/>
    <property type="match status" value="1"/>
</dbReference>
<dbReference type="InterPro" id="IPR036770">
    <property type="entry name" value="Ankyrin_rpt-contain_sf"/>
</dbReference>
<proteinExistence type="predicted"/>
<dbReference type="SUPFAM" id="SSF48403">
    <property type="entry name" value="Ankyrin repeat"/>
    <property type="match status" value="1"/>
</dbReference>